<keyword evidence="4 9" id="KW-0812">Transmembrane</keyword>
<evidence type="ECO:0000259" key="10">
    <source>
        <dbReference type="PROSITE" id="PS51371"/>
    </source>
</evidence>
<dbReference type="PROSITE" id="PS51371">
    <property type="entry name" value="CBS"/>
    <property type="match status" value="1"/>
</dbReference>
<evidence type="ECO:0000256" key="8">
    <source>
        <dbReference type="ARBA" id="ARBA00023136"/>
    </source>
</evidence>
<keyword evidence="3" id="KW-1003">Cell membrane</keyword>
<keyword evidence="6 9" id="KW-1133">Transmembrane helix</keyword>
<evidence type="ECO:0000313" key="12">
    <source>
        <dbReference type="EMBL" id="VAX20121.1"/>
    </source>
</evidence>
<dbReference type="FunFam" id="3.10.580.10:FF:000002">
    <property type="entry name" value="Magnesium/cobalt efflux protein CorC"/>
    <property type="match status" value="1"/>
</dbReference>
<dbReference type="InterPro" id="IPR005170">
    <property type="entry name" value="Transptr-assoc_dom"/>
</dbReference>
<evidence type="ECO:0000256" key="6">
    <source>
        <dbReference type="ARBA" id="ARBA00022989"/>
    </source>
</evidence>
<dbReference type="Gene3D" id="3.10.580.10">
    <property type="entry name" value="CBS-domain"/>
    <property type="match status" value="1"/>
</dbReference>
<evidence type="ECO:0000256" key="2">
    <source>
        <dbReference type="ARBA" id="ARBA00006337"/>
    </source>
</evidence>
<dbReference type="InterPro" id="IPR000644">
    <property type="entry name" value="CBS_dom"/>
</dbReference>
<comment type="subcellular location">
    <subcellularLocation>
        <location evidence="1">Cell membrane</location>
        <topology evidence="1">Multi-pass membrane protein</topology>
    </subcellularLocation>
</comment>
<dbReference type="PROSITE" id="PS51846">
    <property type="entry name" value="CNNM"/>
    <property type="match status" value="1"/>
</dbReference>
<feature type="transmembrane region" description="Helical" evidence="9">
    <location>
        <begin position="6"/>
        <end position="29"/>
    </location>
</feature>
<feature type="transmembrane region" description="Helical" evidence="9">
    <location>
        <begin position="137"/>
        <end position="159"/>
    </location>
</feature>
<dbReference type="PANTHER" id="PTHR22777">
    <property type="entry name" value="HEMOLYSIN-RELATED"/>
    <property type="match status" value="1"/>
</dbReference>
<dbReference type="Pfam" id="PF01595">
    <property type="entry name" value="CNNM"/>
    <property type="match status" value="1"/>
</dbReference>
<keyword evidence="8 9" id="KW-0472">Membrane</keyword>
<dbReference type="SUPFAM" id="SSF56176">
    <property type="entry name" value="FAD-binding/transporter-associated domain-like"/>
    <property type="match status" value="1"/>
</dbReference>
<evidence type="ECO:0000256" key="7">
    <source>
        <dbReference type="ARBA" id="ARBA00023122"/>
    </source>
</evidence>
<dbReference type="AlphaFoldDB" id="A0A3B1C046"/>
<organism evidence="12">
    <name type="scientific">hydrothermal vent metagenome</name>
    <dbReference type="NCBI Taxonomy" id="652676"/>
    <lineage>
        <taxon>unclassified sequences</taxon>
        <taxon>metagenomes</taxon>
        <taxon>ecological metagenomes</taxon>
    </lineage>
</organism>
<dbReference type="GO" id="GO:0050660">
    <property type="term" value="F:flavin adenine dinucleotide binding"/>
    <property type="evidence" value="ECO:0007669"/>
    <property type="project" value="InterPro"/>
</dbReference>
<gene>
    <name evidence="12" type="ORF">MNBD_NITROSPINAE01-692</name>
</gene>
<dbReference type="InterPro" id="IPR046342">
    <property type="entry name" value="CBS_dom_sf"/>
</dbReference>
<accession>A0A3B1C046</accession>
<feature type="transmembrane region" description="Helical" evidence="9">
    <location>
        <begin position="60"/>
        <end position="82"/>
    </location>
</feature>
<dbReference type="SUPFAM" id="SSF54631">
    <property type="entry name" value="CBS-domain pair"/>
    <property type="match status" value="1"/>
</dbReference>
<evidence type="ECO:0000256" key="5">
    <source>
        <dbReference type="ARBA" id="ARBA00022737"/>
    </source>
</evidence>
<dbReference type="InterPro" id="IPR002550">
    <property type="entry name" value="CNNM"/>
</dbReference>
<dbReference type="InterPro" id="IPR036318">
    <property type="entry name" value="FAD-bd_PCMH-like_sf"/>
</dbReference>
<keyword evidence="5" id="KW-0677">Repeat</keyword>
<dbReference type="InterPro" id="IPR044751">
    <property type="entry name" value="Ion_transp-like_CBS"/>
</dbReference>
<dbReference type="Pfam" id="PF00571">
    <property type="entry name" value="CBS"/>
    <property type="match status" value="2"/>
</dbReference>
<feature type="transmembrane region" description="Helical" evidence="9">
    <location>
        <begin position="94"/>
        <end position="116"/>
    </location>
</feature>
<dbReference type="PANTHER" id="PTHR22777:SF32">
    <property type="entry name" value="UPF0053 INNER MEMBRANE PROTEIN YFJD"/>
    <property type="match status" value="1"/>
</dbReference>
<dbReference type="Pfam" id="PF03471">
    <property type="entry name" value="CorC_HlyC"/>
    <property type="match status" value="1"/>
</dbReference>
<comment type="similarity">
    <text evidence="2">Belongs to the UPF0053 family.</text>
</comment>
<name>A0A3B1C046_9ZZZZ</name>
<evidence type="ECO:0000256" key="4">
    <source>
        <dbReference type="ARBA" id="ARBA00022692"/>
    </source>
</evidence>
<dbReference type="CDD" id="cd04590">
    <property type="entry name" value="CBS_pair_CorC_HlyC_assoc"/>
    <property type="match status" value="1"/>
</dbReference>
<evidence type="ECO:0000256" key="1">
    <source>
        <dbReference type="ARBA" id="ARBA00004651"/>
    </source>
</evidence>
<evidence type="ECO:0000256" key="9">
    <source>
        <dbReference type="SAM" id="Phobius"/>
    </source>
</evidence>
<evidence type="ECO:0000259" key="11">
    <source>
        <dbReference type="PROSITE" id="PS51846"/>
    </source>
</evidence>
<sequence>MGDPLLTIILIAFFLVAEGFYSGSEFALISFNRIRLRHMAENGIASAKILETLLQQPDKIFGVTSVGTNVCVFAGTAIATAFLAEHISSGDADLYAFLIMGPVTLVLGEIVPKMVTRHNSEKIVSWIGNPLRISQKFFEPILAVTSFLSRIILKLFMYGDQLPATMVTREEILGATKLSEEKLDLDQDEKKMIDRIFEFRASDVDSSMQPLVNLVAVPSLATLAVAKDRIAKTGYSRLPVFHERIYNIVGIISAFDILRCHDLSAPVDKVMHPAYFTPETKKNSDLMSEMQADGVHMAVVVDEYGGATGIVTMEDLLEEIVGEIEDEYDSPVKFYDKLDDRRYIIDAMMEVDSINEELGLALPTGDYETMSGLLNNLLERIPHKLEKLAIGPYFVMVLDATSQRAKSVELIDLSEKTETGKPESGHL</sequence>
<dbReference type="Gene3D" id="3.30.465.10">
    <property type="match status" value="1"/>
</dbReference>
<dbReference type="GO" id="GO:0005886">
    <property type="term" value="C:plasma membrane"/>
    <property type="evidence" value="ECO:0007669"/>
    <property type="project" value="UniProtKB-SubCell"/>
</dbReference>
<keyword evidence="7" id="KW-0129">CBS domain</keyword>
<dbReference type="EMBL" id="UOGC01000100">
    <property type="protein sequence ID" value="VAX20121.1"/>
    <property type="molecule type" value="Genomic_DNA"/>
</dbReference>
<reference evidence="12" key="1">
    <citation type="submission" date="2018-06" db="EMBL/GenBank/DDBJ databases">
        <authorList>
            <person name="Zhirakovskaya E."/>
        </authorList>
    </citation>
    <scope>NUCLEOTIDE SEQUENCE</scope>
</reference>
<dbReference type="SMART" id="SM00116">
    <property type="entry name" value="CBS"/>
    <property type="match status" value="2"/>
</dbReference>
<feature type="domain" description="CBS" evidence="10">
    <location>
        <begin position="267"/>
        <end position="327"/>
    </location>
</feature>
<proteinExistence type="inferred from homology"/>
<feature type="domain" description="CNNM transmembrane" evidence="11">
    <location>
        <begin position="1"/>
        <end position="189"/>
    </location>
</feature>
<dbReference type="InterPro" id="IPR016169">
    <property type="entry name" value="FAD-bd_PCMH_sub2"/>
</dbReference>
<evidence type="ECO:0000256" key="3">
    <source>
        <dbReference type="ARBA" id="ARBA00022475"/>
    </source>
</evidence>
<protein>
    <submittedName>
        <fullName evidence="12">Magnesium and cobalt efflux protein CorC</fullName>
    </submittedName>
</protein>
<dbReference type="SMART" id="SM01091">
    <property type="entry name" value="CorC_HlyC"/>
    <property type="match status" value="1"/>
</dbReference>